<keyword evidence="7" id="KW-0723">Serine/threonine-protein kinase</keyword>
<dbReference type="InterPro" id="IPR003591">
    <property type="entry name" value="Leu-rich_rpt_typical-subtyp"/>
</dbReference>
<keyword evidence="15" id="KW-0418">Kinase</keyword>
<evidence type="ECO:0000256" key="13">
    <source>
        <dbReference type="ARBA" id="ARBA00022737"/>
    </source>
</evidence>
<feature type="signal peptide" evidence="28">
    <location>
        <begin position="1"/>
        <end position="22"/>
    </location>
</feature>
<dbReference type="SUPFAM" id="SSF56112">
    <property type="entry name" value="Protein kinase-like (PK-like)"/>
    <property type="match status" value="1"/>
</dbReference>
<evidence type="ECO:0000256" key="6">
    <source>
        <dbReference type="ARBA" id="ARBA00022475"/>
    </source>
</evidence>
<evidence type="ECO:0000256" key="7">
    <source>
        <dbReference type="ARBA" id="ARBA00022527"/>
    </source>
</evidence>
<feature type="transmembrane region" description="Helical" evidence="27">
    <location>
        <begin position="645"/>
        <end position="670"/>
    </location>
</feature>
<dbReference type="PROSITE" id="PS00107">
    <property type="entry name" value="PROTEIN_KINASE_ATP"/>
    <property type="match status" value="1"/>
</dbReference>
<comment type="catalytic activity">
    <reaction evidence="22">
        <text>L-seryl-[protein] + ATP = O-phospho-L-seryl-[protein] + ADP + H(+)</text>
        <dbReference type="Rhea" id="RHEA:17989"/>
        <dbReference type="Rhea" id="RHEA-COMP:9863"/>
        <dbReference type="Rhea" id="RHEA-COMP:11604"/>
        <dbReference type="ChEBI" id="CHEBI:15378"/>
        <dbReference type="ChEBI" id="CHEBI:29999"/>
        <dbReference type="ChEBI" id="CHEBI:30616"/>
        <dbReference type="ChEBI" id="CHEBI:83421"/>
        <dbReference type="ChEBI" id="CHEBI:456216"/>
        <dbReference type="EC" id="2.7.11.1"/>
    </reaction>
</comment>
<dbReference type="InterPro" id="IPR025875">
    <property type="entry name" value="Leu-rich_rpt_4"/>
</dbReference>
<dbReference type="PANTHER" id="PTHR27008:SF537">
    <property type="entry name" value="OS11G0173432 PROTEIN"/>
    <property type="match status" value="1"/>
</dbReference>
<comment type="function">
    <text evidence="23">Receptor kinase that detects X.oryzae pv. oryzae protein Ax21 to promote innate immunity. Following X.oryzae pv. oryzae protein Ax21 detection, undergoes cleavage, releasing the processed protein kinase Xa21 chain.</text>
</comment>
<dbReference type="InterPro" id="IPR017441">
    <property type="entry name" value="Protein_kinase_ATP_BS"/>
</dbReference>
<evidence type="ECO:0000256" key="28">
    <source>
        <dbReference type="SAM" id="SignalP"/>
    </source>
</evidence>
<keyword evidence="20" id="KW-0325">Glycoprotein</keyword>
<dbReference type="Pfam" id="PF00560">
    <property type="entry name" value="LRR_1"/>
    <property type="match status" value="4"/>
</dbReference>
<evidence type="ECO:0000256" key="14">
    <source>
        <dbReference type="ARBA" id="ARBA00022741"/>
    </source>
</evidence>
<dbReference type="SMART" id="SM00220">
    <property type="entry name" value="S_TKc"/>
    <property type="match status" value="1"/>
</dbReference>
<keyword evidence="9" id="KW-0433">Leucine-rich repeat</keyword>
<dbReference type="AlphaFoldDB" id="A0A811QFD2"/>
<comment type="subcellular location">
    <subcellularLocation>
        <location evidence="1">Cell membrane</location>
        <topology evidence="1">Single-pass membrane protein</topology>
    </subcellularLocation>
    <subcellularLocation>
        <location evidence="2">Endoplasmic reticulum membrane</location>
        <topology evidence="2">Single-pass membrane protein</topology>
    </subcellularLocation>
    <subcellularLocation>
        <location evidence="3">Membrane</location>
        <topology evidence="3">Single-pass type I membrane protein</topology>
    </subcellularLocation>
</comment>
<dbReference type="FunFam" id="3.30.200.20:FF:000432">
    <property type="entry name" value="LRR receptor-like serine/threonine-protein kinase EFR"/>
    <property type="match status" value="1"/>
</dbReference>
<proteinExistence type="inferred from homology"/>
<keyword evidence="19" id="KW-0675">Receptor</keyword>
<dbReference type="Gene3D" id="3.80.10.10">
    <property type="entry name" value="Ribonuclease Inhibitor"/>
    <property type="match status" value="3"/>
</dbReference>
<dbReference type="SMART" id="SM00369">
    <property type="entry name" value="LRR_TYP"/>
    <property type="match status" value="7"/>
</dbReference>
<dbReference type="InterPro" id="IPR013210">
    <property type="entry name" value="LRR_N_plant-typ"/>
</dbReference>
<keyword evidence="6" id="KW-1003">Cell membrane</keyword>
<keyword evidence="18 27" id="KW-0472">Membrane</keyword>
<dbReference type="PROSITE" id="PS51450">
    <property type="entry name" value="LRR"/>
    <property type="match status" value="1"/>
</dbReference>
<comment type="similarity">
    <text evidence="4">Belongs to the protein kinase superfamily. Ser/Thr protein kinase family.</text>
</comment>
<dbReference type="InterPro" id="IPR032675">
    <property type="entry name" value="LRR_dom_sf"/>
</dbReference>
<evidence type="ECO:0000256" key="20">
    <source>
        <dbReference type="ARBA" id="ARBA00023180"/>
    </source>
</evidence>
<dbReference type="EMBL" id="CAJGYO010000009">
    <property type="protein sequence ID" value="CAD6254488.1"/>
    <property type="molecule type" value="Genomic_DNA"/>
</dbReference>
<gene>
    <name evidence="30" type="ORF">NCGR_LOCUS38092</name>
</gene>
<evidence type="ECO:0000256" key="16">
    <source>
        <dbReference type="ARBA" id="ARBA00022840"/>
    </source>
</evidence>
<feature type="chain" id="PRO_5032683043" description="Receptor kinase-like protein Xa21" evidence="28">
    <location>
        <begin position="23"/>
        <end position="1021"/>
    </location>
</feature>
<dbReference type="Gene3D" id="3.30.200.20">
    <property type="entry name" value="Phosphorylase Kinase, domain 1"/>
    <property type="match status" value="1"/>
</dbReference>
<keyword evidence="10" id="KW-0808">Transferase</keyword>
<evidence type="ECO:0000256" key="2">
    <source>
        <dbReference type="ARBA" id="ARBA00004389"/>
    </source>
</evidence>
<dbReference type="Gene3D" id="1.10.510.10">
    <property type="entry name" value="Transferase(Phosphotransferase) domain 1"/>
    <property type="match status" value="1"/>
</dbReference>
<evidence type="ECO:0000256" key="21">
    <source>
        <dbReference type="ARBA" id="ARBA00047899"/>
    </source>
</evidence>
<evidence type="ECO:0000256" key="4">
    <source>
        <dbReference type="ARBA" id="ARBA00008684"/>
    </source>
</evidence>
<feature type="domain" description="Protein kinase" evidence="29">
    <location>
        <begin position="703"/>
        <end position="1012"/>
    </location>
</feature>
<evidence type="ECO:0000256" key="9">
    <source>
        <dbReference type="ARBA" id="ARBA00022614"/>
    </source>
</evidence>
<dbReference type="SUPFAM" id="SSF52058">
    <property type="entry name" value="L domain-like"/>
    <property type="match status" value="2"/>
</dbReference>
<dbReference type="FunFam" id="3.80.10.10:FF:000288">
    <property type="entry name" value="LRR receptor-like serine/threonine-protein kinase EFR"/>
    <property type="match status" value="1"/>
</dbReference>
<dbReference type="PROSITE" id="PS51257">
    <property type="entry name" value="PROKAR_LIPOPROTEIN"/>
    <property type="match status" value="1"/>
</dbReference>
<comment type="function">
    <text evidence="24">The processed protein kinase Xa21 chain released by protein cleavage after X.oryzae pv. oryzae protein Ax21 detection translocates into the nucleus where it can bind and regulate WRKY62, a transcription factor. Confers resistance to the bacterial pathogen X.oryzae pv. oryzae (Xoo).</text>
</comment>
<evidence type="ECO:0000259" key="29">
    <source>
        <dbReference type="PROSITE" id="PS50011"/>
    </source>
</evidence>
<keyword evidence="14 26" id="KW-0547">Nucleotide-binding</keyword>
<evidence type="ECO:0000256" key="24">
    <source>
        <dbReference type="ARBA" id="ARBA00056628"/>
    </source>
</evidence>
<evidence type="ECO:0000256" key="10">
    <source>
        <dbReference type="ARBA" id="ARBA00022679"/>
    </source>
</evidence>
<evidence type="ECO:0000256" key="19">
    <source>
        <dbReference type="ARBA" id="ARBA00023170"/>
    </source>
</evidence>
<name>A0A811QFD2_9POAL</name>
<dbReference type="InterPro" id="IPR008271">
    <property type="entry name" value="Ser/Thr_kinase_AS"/>
</dbReference>
<evidence type="ECO:0000256" key="17">
    <source>
        <dbReference type="ARBA" id="ARBA00022989"/>
    </source>
</evidence>
<sequence length="1021" mass="112020">MAMKITTVVQFVLVLIACSGYAVTCSSTSVNETDRLSLLDFKKAIILDPQQALISWNESTHHCRWKGVMCTAKTPFRVISLHLANLGLLGQISPSLGNLTYLSNLTLLDNRFTGNIPPSLGHLPHLQTLYLSNNTLQGIIPDFVNCSSLKVLWLNGNNLVGQFPGLPPQLQQLHLALNYLTGTLPSSLPNITTLLRFSCVYNNIEGNIPKEFGRFPSLRTLLVSENHLTGRFPLAILNLSTLVSLGLGENPLSGEVPSNLGSSLCNLQMLLLDGNFFRGHIPTSLSNASNLRIIDISANNFTGVVPSSIGKLTKLSELNLEFNILQARDKQDWEFFNNLANCTMLQTFSVAYNQLEGQVPTSLGNLSDQLQNLYLGNNHLVGEFPSGLANFPNLISLELENNQFTGVVPEWFGTLKNLQGIYFSKNMLRGPIPSSLSNMSQLAVLLLESNRFEGQIPSGFQNLQVLETLSISNNLLDGIIPAEIFRIPTIQQVNLSFNNLDGQVPTEVGNAKQLIYLQLSSNKLSGDIPKTLGYCESLEDIKLDCNLFSGRIPTSLSNIASLKVLNLSHNNLTGSIPLPLSNLQMFEQLDLSFNHLTGEVPTKGIFKNATAVRIDGNRGLCGGPLELHLLACSIMPLSSSKDKKYLVLKATIPVVSVLSLAMIIYGLFLFRQKQNKASISVPSFGRKFPKVSYNDISMATEGFSTSNLIGKGRYSSVYQGKLFQERVVVAIKVFSLETEGAHKSFVQECTALRNVRHRNLVPILTACSSIDYKGNDFKALVFEFMPRGDLHALLYMQDDSNTSTLSHITLAQRLSIVVDVADALEYLHHNNQGTIVHCDLKPSNILLDANMTAHIGDFGLARSKVDSTASSLGDSISASSVAIRGTIGYVAPECADGGQDSCAGDVYSFGIVLLEIFFRKRPTDDMFNDGQNIVNFVETNFPDKILQIVDPELLEEQHDFSRETSVSMKEKSLECLISVINIGLDCTKKSPNQRMGMQDVAANLHRIKDAYLKGNIDPSGH</sequence>
<dbReference type="GO" id="GO:0004674">
    <property type="term" value="F:protein serine/threonine kinase activity"/>
    <property type="evidence" value="ECO:0007669"/>
    <property type="project" value="UniProtKB-KW"/>
</dbReference>
<dbReference type="PANTHER" id="PTHR27008">
    <property type="entry name" value="OS04G0122200 PROTEIN"/>
    <property type="match status" value="1"/>
</dbReference>
<dbReference type="FunFam" id="3.80.10.10:FF:000095">
    <property type="entry name" value="LRR receptor-like serine/threonine-protein kinase GSO1"/>
    <property type="match status" value="1"/>
</dbReference>
<evidence type="ECO:0000256" key="11">
    <source>
        <dbReference type="ARBA" id="ARBA00022692"/>
    </source>
</evidence>
<dbReference type="FunFam" id="1.10.510.10:FF:000358">
    <property type="entry name" value="Putative leucine-rich repeat receptor-like serine/threonine-protein kinase"/>
    <property type="match status" value="1"/>
</dbReference>
<evidence type="ECO:0000256" key="23">
    <source>
        <dbReference type="ARBA" id="ARBA00054320"/>
    </source>
</evidence>
<keyword evidence="31" id="KW-1185">Reference proteome</keyword>
<dbReference type="InterPro" id="IPR051809">
    <property type="entry name" value="Plant_receptor-like_S/T_kinase"/>
</dbReference>
<dbReference type="PROSITE" id="PS50011">
    <property type="entry name" value="PROTEIN_KINASE_DOM"/>
    <property type="match status" value="1"/>
</dbReference>
<evidence type="ECO:0000256" key="1">
    <source>
        <dbReference type="ARBA" id="ARBA00004162"/>
    </source>
</evidence>
<comment type="catalytic activity">
    <reaction evidence="21">
        <text>L-threonyl-[protein] + ATP = O-phospho-L-threonyl-[protein] + ADP + H(+)</text>
        <dbReference type="Rhea" id="RHEA:46608"/>
        <dbReference type="Rhea" id="RHEA-COMP:11060"/>
        <dbReference type="Rhea" id="RHEA-COMP:11605"/>
        <dbReference type="ChEBI" id="CHEBI:15378"/>
        <dbReference type="ChEBI" id="CHEBI:30013"/>
        <dbReference type="ChEBI" id="CHEBI:30616"/>
        <dbReference type="ChEBI" id="CHEBI:61977"/>
        <dbReference type="ChEBI" id="CHEBI:456216"/>
        <dbReference type="EC" id="2.7.11.1"/>
    </reaction>
</comment>
<evidence type="ECO:0000256" key="3">
    <source>
        <dbReference type="ARBA" id="ARBA00004479"/>
    </source>
</evidence>
<evidence type="ECO:0000256" key="27">
    <source>
        <dbReference type="SAM" id="Phobius"/>
    </source>
</evidence>
<evidence type="ECO:0000256" key="18">
    <source>
        <dbReference type="ARBA" id="ARBA00023136"/>
    </source>
</evidence>
<keyword evidence="12 28" id="KW-0732">Signal</keyword>
<evidence type="ECO:0000256" key="12">
    <source>
        <dbReference type="ARBA" id="ARBA00022729"/>
    </source>
</evidence>
<dbReference type="InterPro" id="IPR011009">
    <property type="entry name" value="Kinase-like_dom_sf"/>
</dbReference>
<keyword evidence="8" id="KW-0597">Phosphoprotein</keyword>
<dbReference type="InterPro" id="IPR001611">
    <property type="entry name" value="Leu-rich_rpt"/>
</dbReference>
<evidence type="ECO:0000256" key="25">
    <source>
        <dbReference type="ARBA" id="ARBA00072040"/>
    </source>
</evidence>
<dbReference type="Pfam" id="PF13855">
    <property type="entry name" value="LRR_8"/>
    <property type="match status" value="2"/>
</dbReference>
<evidence type="ECO:0000256" key="26">
    <source>
        <dbReference type="PROSITE-ProRule" id="PRU10141"/>
    </source>
</evidence>
<keyword evidence="16 26" id="KW-0067">ATP-binding</keyword>
<keyword evidence="13" id="KW-0677">Repeat</keyword>
<dbReference type="GO" id="GO:0005524">
    <property type="term" value="F:ATP binding"/>
    <property type="evidence" value="ECO:0007669"/>
    <property type="project" value="UniProtKB-UniRule"/>
</dbReference>
<keyword evidence="17 27" id="KW-1133">Transmembrane helix</keyword>
<comment type="caution">
    <text evidence="30">The sequence shown here is derived from an EMBL/GenBank/DDBJ whole genome shotgun (WGS) entry which is preliminary data.</text>
</comment>
<evidence type="ECO:0000313" key="31">
    <source>
        <dbReference type="Proteomes" id="UP000604825"/>
    </source>
</evidence>
<reference evidence="30" key="1">
    <citation type="submission" date="2020-10" db="EMBL/GenBank/DDBJ databases">
        <authorList>
            <person name="Han B."/>
            <person name="Lu T."/>
            <person name="Zhao Q."/>
            <person name="Huang X."/>
            <person name="Zhao Y."/>
        </authorList>
    </citation>
    <scope>NUCLEOTIDE SEQUENCE</scope>
</reference>
<dbReference type="GO" id="GO:0005789">
    <property type="term" value="C:endoplasmic reticulum membrane"/>
    <property type="evidence" value="ECO:0007669"/>
    <property type="project" value="UniProtKB-SubCell"/>
</dbReference>
<organism evidence="30 31">
    <name type="scientific">Miscanthus lutarioriparius</name>
    <dbReference type="NCBI Taxonomy" id="422564"/>
    <lineage>
        <taxon>Eukaryota</taxon>
        <taxon>Viridiplantae</taxon>
        <taxon>Streptophyta</taxon>
        <taxon>Embryophyta</taxon>
        <taxon>Tracheophyta</taxon>
        <taxon>Spermatophyta</taxon>
        <taxon>Magnoliopsida</taxon>
        <taxon>Liliopsida</taxon>
        <taxon>Poales</taxon>
        <taxon>Poaceae</taxon>
        <taxon>PACMAD clade</taxon>
        <taxon>Panicoideae</taxon>
        <taxon>Andropogonodae</taxon>
        <taxon>Andropogoneae</taxon>
        <taxon>Saccharinae</taxon>
        <taxon>Miscanthus</taxon>
    </lineage>
</organism>
<evidence type="ECO:0000256" key="5">
    <source>
        <dbReference type="ARBA" id="ARBA00012513"/>
    </source>
</evidence>
<protein>
    <recommendedName>
        <fullName evidence="25">Receptor kinase-like protein Xa21</fullName>
        <ecNumber evidence="5">2.7.11.1</ecNumber>
    </recommendedName>
</protein>
<dbReference type="Pfam" id="PF00069">
    <property type="entry name" value="Pkinase"/>
    <property type="match status" value="1"/>
</dbReference>
<feature type="binding site" evidence="26">
    <location>
        <position position="732"/>
    </location>
    <ligand>
        <name>ATP</name>
        <dbReference type="ChEBI" id="CHEBI:30616"/>
    </ligand>
</feature>
<dbReference type="Pfam" id="PF08263">
    <property type="entry name" value="LRRNT_2"/>
    <property type="match status" value="1"/>
</dbReference>
<evidence type="ECO:0000313" key="30">
    <source>
        <dbReference type="EMBL" id="CAD6254488.1"/>
    </source>
</evidence>
<evidence type="ECO:0000256" key="15">
    <source>
        <dbReference type="ARBA" id="ARBA00022777"/>
    </source>
</evidence>
<dbReference type="PROSITE" id="PS00108">
    <property type="entry name" value="PROTEIN_KINASE_ST"/>
    <property type="match status" value="1"/>
</dbReference>
<dbReference type="InterPro" id="IPR000719">
    <property type="entry name" value="Prot_kinase_dom"/>
</dbReference>
<dbReference type="Pfam" id="PF12799">
    <property type="entry name" value="LRR_4"/>
    <property type="match status" value="1"/>
</dbReference>
<evidence type="ECO:0000256" key="8">
    <source>
        <dbReference type="ARBA" id="ARBA00022553"/>
    </source>
</evidence>
<accession>A0A811QFD2</accession>
<dbReference type="Proteomes" id="UP000604825">
    <property type="component" value="Unassembled WGS sequence"/>
</dbReference>
<evidence type="ECO:0000256" key="22">
    <source>
        <dbReference type="ARBA" id="ARBA00048679"/>
    </source>
</evidence>
<dbReference type="EC" id="2.7.11.1" evidence="5"/>
<dbReference type="OrthoDB" id="676979at2759"/>
<keyword evidence="11 27" id="KW-0812">Transmembrane</keyword>
<dbReference type="GO" id="GO:0005886">
    <property type="term" value="C:plasma membrane"/>
    <property type="evidence" value="ECO:0007669"/>
    <property type="project" value="UniProtKB-SubCell"/>
</dbReference>